<dbReference type="Proteomes" id="UP000001732">
    <property type="component" value="Chromosome"/>
</dbReference>
<dbReference type="AlphaFoldDB" id="B5Y9H7"/>
<proteinExistence type="predicted"/>
<dbReference type="RefSeq" id="WP_012543749.1">
    <property type="nucleotide sequence ID" value="NC_011295.1"/>
</dbReference>
<accession>B5Y9H7</accession>
<dbReference type="KEGG" id="cpo:COPRO5265_1115"/>
<dbReference type="STRING" id="309798.COPRO5265_1115"/>
<gene>
    <name evidence="1" type="ordered locus">COPRO5265_1115</name>
</gene>
<dbReference type="HOGENOM" id="CLU_1007311_0_0_9"/>
<evidence type="ECO:0008006" key="3">
    <source>
        <dbReference type="Google" id="ProtNLM"/>
    </source>
</evidence>
<protein>
    <recommendedName>
        <fullName evidence="3">Quinate 5-dehydrogenase</fullName>
    </recommendedName>
</protein>
<name>B5Y9H7_COPPD</name>
<dbReference type="eggNOG" id="COG5322">
    <property type="taxonomic scope" value="Bacteria"/>
</dbReference>
<organism evidence="1 2">
    <name type="scientific">Coprothermobacter proteolyticus (strain ATCC 35245 / DSM 5265 / OCM 4 / BT)</name>
    <dbReference type="NCBI Taxonomy" id="309798"/>
    <lineage>
        <taxon>Bacteria</taxon>
        <taxon>Pseudomonadati</taxon>
        <taxon>Coprothermobacterota</taxon>
        <taxon>Coprothermobacteria</taxon>
        <taxon>Coprothermobacterales</taxon>
        <taxon>Coprothermobacteraceae</taxon>
        <taxon>Coprothermobacter</taxon>
    </lineage>
</organism>
<reference evidence="2" key="1">
    <citation type="submission" date="2008-08" db="EMBL/GenBank/DDBJ databases">
        <title>The complete genome sequence of Coprothermobacter proteolyticus strain ATCC 5245 / DSM 5265 / BT.</title>
        <authorList>
            <person name="Dodson R.J."/>
            <person name="Durkin A.S."/>
            <person name="Wu M."/>
            <person name="Eisen J."/>
            <person name="Sutton G."/>
        </authorList>
    </citation>
    <scope>NUCLEOTIDE SEQUENCE [LARGE SCALE GENOMIC DNA]</scope>
    <source>
        <strain evidence="2">ATCC 35245 / DSM 5265 / OCM 4 / BT</strain>
    </source>
</reference>
<dbReference type="OrthoDB" id="9780944at2"/>
<evidence type="ECO:0000313" key="1">
    <source>
        <dbReference type="EMBL" id="ACI17097.1"/>
    </source>
</evidence>
<keyword evidence="2" id="KW-1185">Reference proteome</keyword>
<reference evidence="1 2" key="2">
    <citation type="journal article" date="2014" name="Genome Announc.">
        <title>Complete Genome Sequence of Coprothermobacter proteolyticus DSM 5265.</title>
        <authorList>
            <person name="Alexiev A."/>
            <person name="Coil D.A."/>
            <person name="Badger J.H."/>
            <person name="Enticknap J."/>
            <person name="Ward N."/>
            <person name="Robb F.T."/>
            <person name="Eisen J.A."/>
        </authorList>
    </citation>
    <scope>NUCLEOTIDE SEQUENCE [LARGE SCALE GENOMIC DNA]</scope>
    <source>
        <strain evidence="2">ATCC 35245 / DSM 5265 / OCM 4 / BT</strain>
    </source>
</reference>
<sequence length="301" mass="33052">MKHVVSVSLGSSKRDSTAQAVFLGEEFILERVGTDGDMQKAVQKIGELDGKVDAIGLGGIDLYLWLGEKRYVIRDAKKLKQAAKITPVVDGSGLKHTLERKVVDDLFFRGIFRPGMTFFITSGVDRWGMVEAISKNGGKLIIGDLMFALNIAIPLHSIGSLRALGSVILPIAANLPFTVLYPTGSKQLERTPKFVQYFKQADVIAGDYLYIDKYMPEDLRGKIILTNTTTSENVEELKKRGVSLLITTTPVIEGRSFGTNVLEGVFTALLGKPGTPPHYPEYEKLIAQLNLGPTIRVLNED</sequence>
<evidence type="ECO:0000313" key="2">
    <source>
        <dbReference type="Proteomes" id="UP000001732"/>
    </source>
</evidence>
<dbReference type="EMBL" id="CP001145">
    <property type="protein sequence ID" value="ACI17097.1"/>
    <property type="molecule type" value="Genomic_DNA"/>
</dbReference>